<comment type="caution">
    <text evidence="1">The sequence shown here is derived from an EMBL/GenBank/DDBJ whole genome shotgun (WGS) entry which is preliminary data.</text>
</comment>
<dbReference type="AlphaFoldDB" id="A0AAE3Y2F2"/>
<evidence type="ECO:0000313" key="2">
    <source>
        <dbReference type="Proteomes" id="UP001184828"/>
    </source>
</evidence>
<protein>
    <submittedName>
        <fullName evidence="1">Uncharacterized protein</fullName>
    </submittedName>
</protein>
<dbReference type="Proteomes" id="UP001184828">
    <property type="component" value="Unassembled WGS sequence"/>
</dbReference>
<name>A0AAE3Y2F2_VARPD</name>
<organism evidence="1 2">
    <name type="scientific">Variovorax paradoxus</name>
    <dbReference type="NCBI Taxonomy" id="34073"/>
    <lineage>
        <taxon>Bacteria</taxon>
        <taxon>Pseudomonadati</taxon>
        <taxon>Pseudomonadota</taxon>
        <taxon>Betaproteobacteria</taxon>
        <taxon>Burkholderiales</taxon>
        <taxon>Comamonadaceae</taxon>
        <taxon>Variovorax</taxon>
    </lineage>
</organism>
<proteinExistence type="predicted"/>
<sequence>MPSRFVSHIANSTIEIIDCLHAERDLQTGISICNHLRDLTPEGVPRIRRHSIESEDALWACLDEIENDCVRGWKAIVHLEGHACKAGFELRRGIEPPYPIVPWGALVDRFRHINVASQFNLGVFLAACEGIEALRPMTIKKSAPYMFLAGPNVVVSAGVMKVAAERFYDIIVTAPDLGRALASLPAEFSTFLAERFFATTYARVLKAQSFGRNRRERVDSLVNMVVPDNAPLEQVRSVREMARVFARPDRERYEAVQQNYLPAGVSFMFDDLVEFARTGRVPN</sequence>
<dbReference type="RefSeq" id="WP_309929081.1">
    <property type="nucleotide sequence ID" value="NZ_JAVDQZ010000006.1"/>
</dbReference>
<reference evidence="1" key="1">
    <citation type="submission" date="2023-07" db="EMBL/GenBank/DDBJ databases">
        <title>Sorghum-associated microbial communities from plants grown in Nebraska, USA.</title>
        <authorList>
            <person name="Schachtman D."/>
        </authorList>
    </citation>
    <scope>NUCLEOTIDE SEQUENCE</scope>
    <source>
        <strain evidence="1">DS2114</strain>
    </source>
</reference>
<dbReference type="EMBL" id="JAVDQZ010000006">
    <property type="protein sequence ID" value="MDR6428106.1"/>
    <property type="molecule type" value="Genomic_DNA"/>
</dbReference>
<accession>A0AAE3Y2F2</accession>
<evidence type="ECO:0000313" key="1">
    <source>
        <dbReference type="EMBL" id="MDR6428106.1"/>
    </source>
</evidence>
<gene>
    <name evidence="1" type="ORF">J2738_004261</name>
</gene>